<proteinExistence type="predicted"/>
<evidence type="ECO:0000313" key="1">
    <source>
        <dbReference type="EMBL" id="EEG22683.1"/>
    </source>
</evidence>
<dbReference type="Proteomes" id="UP000005837">
    <property type="component" value="Unassembled WGS sequence"/>
</dbReference>
<name>C0DYX9_EIKCO</name>
<evidence type="ECO:0000313" key="2">
    <source>
        <dbReference type="Proteomes" id="UP000005837"/>
    </source>
</evidence>
<reference evidence="1 2" key="1">
    <citation type="submission" date="2009-01" db="EMBL/GenBank/DDBJ databases">
        <authorList>
            <person name="Fulton L."/>
            <person name="Clifton S."/>
            <person name="Chinwalla A.T."/>
            <person name="Mitreva M."/>
            <person name="Sodergren E."/>
            <person name="Weinstock G."/>
            <person name="Clifton S."/>
            <person name="Dooling D.J."/>
            <person name="Fulton B."/>
            <person name="Minx P."/>
            <person name="Pepin K.H."/>
            <person name="Johnson M."/>
            <person name="Bhonagiri V."/>
            <person name="Nash W.E."/>
            <person name="Mardis E.R."/>
            <person name="Wilson R.K."/>
        </authorList>
    </citation>
    <scope>NUCLEOTIDE SEQUENCE [LARGE SCALE GENOMIC DNA]</scope>
    <source>
        <strain evidence="1 2">ATCC 23834</strain>
    </source>
</reference>
<dbReference type="AlphaFoldDB" id="C0DYX9"/>
<dbReference type="HOGENOM" id="CLU_3006991_0_0_4"/>
<gene>
    <name evidence="1" type="ORF">EIKCOROL_02595</name>
</gene>
<sequence>METGYLKKRADGRKGKRRRVSNKLGIWWHVVAYRLPENEWGEFRENKGNGRCRIGL</sequence>
<organism evidence="1 2">
    <name type="scientific">Eikenella corrodens ATCC 23834</name>
    <dbReference type="NCBI Taxonomy" id="546274"/>
    <lineage>
        <taxon>Bacteria</taxon>
        <taxon>Pseudomonadati</taxon>
        <taxon>Pseudomonadota</taxon>
        <taxon>Betaproteobacteria</taxon>
        <taxon>Neisseriales</taxon>
        <taxon>Neisseriaceae</taxon>
        <taxon>Eikenella</taxon>
    </lineage>
</organism>
<dbReference type="EMBL" id="ACEA01000060">
    <property type="protein sequence ID" value="EEG22683.1"/>
    <property type="molecule type" value="Genomic_DNA"/>
</dbReference>
<protein>
    <submittedName>
        <fullName evidence="1">Uncharacterized protein</fullName>
    </submittedName>
</protein>
<comment type="caution">
    <text evidence="1">The sequence shown here is derived from an EMBL/GenBank/DDBJ whole genome shotgun (WGS) entry which is preliminary data.</text>
</comment>
<accession>C0DYX9</accession>